<sequence>RQVSPGAFMGSAYLDVHTLVEGAAGEVPAVWAEGHAVDGLLVAGQSVDTHPRSTSHSRTVESNDALQRGNKQRREG</sequence>
<name>A0AAD6B304_9TELE</name>
<dbReference type="EMBL" id="JAPTMU010000010">
    <property type="protein sequence ID" value="KAJ4936962.1"/>
    <property type="molecule type" value="Genomic_DNA"/>
</dbReference>
<evidence type="ECO:0000256" key="1">
    <source>
        <dbReference type="SAM" id="MobiDB-lite"/>
    </source>
</evidence>
<evidence type="ECO:0000313" key="3">
    <source>
        <dbReference type="Proteomes" id="UP001219934"/>
    </source>
</evidence>
<gene>
    <name evidence="2" type="ORF">JOQ06_001546</name>
</gene>
<comment type="caution">
    <text evidence="2">The sequence shown here is derived from an EMBL/GenBank/DDBJ whole genome shotgun (WGS) entry which is preliminary data.</text>
</comment>
<evidence type="ECO:0000313" key="2">
    <source>
        <dbReference type="EMBL" id="KAJ4936962.1"/>
    </source>
</evidence>
<proteinExistence type="predicted"/>
<feature type="compositionally biased region" description="Polar residues" evidence="1">
    <location>
        <begin position="47"/>
        <end position="65"/>
    </location>
</feature>
<accession>A0AAD6B304</accession>
<protein>
    <submittedName>
        <fullName evidence="2">Uncharacterized protein</fullName>
    </submittedName>
</protein>
<reference evidence="2" key="1">
    <citation type="submission" date="2022-11" db="EMBL/GenBank/DDBJ databases">
        <title>Chromosome-level genome of Pogonophryne albipinna.</title>
        <authorList>
            <person name="Jo E."/>
        </authorList>
    </citation>
    <scope>NUCLEOTIDE SEQUENCE</scope>
    <source>
        <strain evidence="2">SGF0006</strain>
        <tissue evidence="2">Muscle</tissue>
    </source>
</reference>
<feature type="region of interest" description="Disordered" evidence="1">
    <location>
        <begin position="47"/>
        <end position="76"/>
    </location>
</feature>
<keyword evidence="3" id="KW-1185">Reference proteome</keyword>
<dbReference type="Proteomes" id="UP001219934">
    <property type="component" value="Unassembled WGS sequence"/>
</dbReference>
<organism evidence="2 3">
    <name type="scientific">Pogonophryne albipinna</name>
    <dbReference type="NCBI Taxonomy" id="1090488"/>
    <lineage>
        <taxon>Eukaryota</taxon>
        <taxon>Metazoa</taxon>
        <taxon>Chordata</taxon>
        <taxon>Craniata</taxon>
        <taxon>Vertebrata</taxon>
        <taxon>Euteleostomi</taxon>
        <taxon>Actinopterygii</taxon>
        <taxon>Neopterygii</taxon>
        <taxon>Teleostei</taxon>
        <taxon>Neoteleostei</taxon>
        <taxon>Acanthomorphata</taxon>
        <taxon>Eupercaria</taxon>
        <taxon>Perciformes</taxon>
        <taxon>Notothenioidei</taxon>
        <taxon>Pogonophryne</taxon>
    </lineage>
</organism>
<dbReference type="AlphaFoldDB" id="A0AAD6B304"/>
<feature type="non-terminal residue" evidence="2">
    <location>
        <position position="76"/>
    </location>
</feature>
<feature type="non-terminal residue" evidence="2">
    <location>
        <position position="1"/>
    </location>
</feature>